<evidence type="ECO:0000313" key="2">
    <source>
        <dbReference type="EMBL" id="AJK70112.1"/>
    </source>
</evidence>
<dbReference type="HOGENOM" id="CLU_3042476_0_0_11"/>
<feature type="compositionally biased region" description="Basic and acidic residues" evidence="1">
    <location>
        <begin position="1"/>
        <end position="10"/>
    </location>
</feature>
<evidence type="ECO:0000313" key="3">
    <source>
        <dbReference type="Proteomes" id="UP000031928"/>
    </source>
</evidence>
<protein>
    <submittedName>
        <fullName evidence="2">Uncharacterized protein</fullName>
    </submittedName>
</protein>
<sequence>MSDSYRKAFERSSFGTPEVAQARKVITASQRESVLKKIEDKRRSTSKKGDIGRK</sequence>
<dbReference type="EMBL" id="CP007792">
    <property type="protein sequence ID" value="AJK70112.1"/>
    <property type="molecule type" value="Genomic_DNA"/>
</dbReference>
<dbReference type="AlphaFoldDB" id="A0A0B6TJH8"/>
<proteinExistence type="predicted"/>
<reference evidence="2 3" key="1">
    <citation type="submission" date="2014-05" db="EMBL/GenBank/DDBJ databases">
        <title>Complete genome sequence of Corynebacterium marinum DSM 44953.</title>
        <authorList>
            <person name="Schaffert L."/>
            <person name="Albersmeier A."/>
            <person name="Kalinowski J."/>
            <person name="Ruckert C."/>
        </authorList>
    </citation>
    <scope>NUCLEOTIDE SEQUENCE [LARGE SCALE GENOMIC DNA]</scope>
    <source>
        <strain evidence="2 3">DSM 44953</strain>
        <plasmid evidence="2 3">pCmarinum1</plasmid>
    </source>
</reference>
<keyword evidence="3" id="KW-1185">Reference proteome</keyword>
<geneLocation type="plasmid" evidence="2 3">
    <name>pCmarinum1</name>
</geneLocation>
<organism evidence="2 3">
    <name type="scientific">Corynebacterium marinum DSM 44953</name>
    <dbReference type="NCBI Taxonomy" id="1224162"/>
    <lineage>
        <taxon>Bacteria</taxon>
        <taxon>Bacillati</taxon>
        <taxon>Actinomycetota</taxon>
        <taxon>Actinomycetes</taxon>
        <taxon>Mycobacteriales</taxon>
        <taxon>Corynebacteriaceae</taxon>
        <taxon>Corynebacterium</taxon>
    </lineage>
</organism>
<keyword evidence="2" id="KW-0614">Plasmid</keyword>
<gene>
    <name evidence="2" type="ORF">B840_12720</name>
</gene>
<dbReference type="RefSeq" id="WP_156971985.1">
    <property type="nucleotide sequence ID" value="NZ_CP007792.1"/>
</dbReference>
<dbReference type="Proteomes" id="UP000031928">
    <property type="component" value="Plasmid pCmarinum1"/>
</dbReference>
<feature type="compositionally biased region" description="Basic and acidic residues" evidence="1">
    <location>
        <begin position="33"/>
        <end position="54"/>
    </location>
</feature>
<feature type="region of interest" description="Disordered" evidence="1">
    <location>
        <begin position="1"/>
        <end position="54"/>
    </location>
</feature>
<accession>A0A0B6TJH8</accession>
<dbReference type="KEGG" id="cmq:B840_12720"/>
<name>A0A0B6TJH8_9CORY</name>
<evidence type="ECO:0000256" key="1">
    <source>
        <dbReference type="SAM" id="MobiDB-lite"/>
    </source>
</evidence>